<evidence type="ECO:0000256" key="2">
    <source>
        <dbReference type="SAM" id="SignalP"/>
    </source>
</evidence>
<dbReference type="Pfam" id="PF00657">
    <property type="entry name" value="Lipase_GDSL"/>
    <property type="match status" value="1"/>
</dbReference>
<gene>
    <name evidence="3" type="ORF">NLI96_g4671</name>
</gene>
<keyword evidence="2" id="KW-0732">Signal</keyword>
<dbReference type="InterPro" id="IPR051058">
    <property type="entry name" value="GDSL_Est/Lipase"/>
</dbReference>
<dbReference type="SUPFAM" id="SSF52266">
    <property type="entry name" value="SGNH hydrolase"/>
    <property type="match status" value="1"/>
</dbReference>
<dbReference type="InterPro" id="IPR001087">
    <property type="entry name" value="GDSL"/>
</dbReference>
<dbReference type="Proteomes" id="UP001212997">
    <property type="component" value="Unassembled WGS sequence"/>
</dbReference>
<keyword evidence="1" id="KW-0378">Hydrolase</keyword>
<feature type="signal peptide" evidence="2">
    <location>
        <begin position="1"/>
        <end position="20"/>
    </location>
</feature>
<feature type="chain" id="PRO_5042172204" description="Carbohydrate esterase family 16 protein" evidence="2">
    <location>
        <begin position="21"/>
        <end position="300"/>
    </location>
</feature>
<evidence type="ECO:0000313" key="3">
    <source>
        <dbReference type="EMBL" id="KAJ3485848.1"/>
    </source>
</evidence>
<organism evidence="3 4">
    <name type="scientific">Meripilus lineatus</name>
    <dbReference type="NCBI Taxonomy" id="2056292"/>
    <lineage>
        <taxon>Eukaryota</taxon>
        <taxon>Fungi</taxon>
        <taxon>Dikarya</taxon>
        <taxon>Basidiomycota</taxon>
        <taxon>Agaricomycotina</taxon>
        <taxon>Agaricomycetes</taxon>
        <taxon>Polyporales</taxon>
        <taxon>Meripilaceae</taxon>
        <taxon>Meripilus</taxon>
    </lineage>
</organism>
<dbReference type="AlphaFoldDB" id="A0AAD5V9S2"/>
<evidence type="ECO:0008006" key="5">
    <source>
        <dbReference type="Google" id="ProtNLM"/>
    </source>
</evidence>
<dbReference type="InterPro" id="IPR036514">
    <property type="entry name" value="SGNH_hydro_sf"/>
</dbReference>
<comment type="caution">
    <text evidence="3">The sequence shown here is derived from an EMBL/GenBank/DDBJ whole genome shotgun (WGS) entry which is preliminary data.</text>
</comment>
<dbReference type="GO" id="GO:0016788">
    <property type="term" value="F:hydrolase activity, acting on ester bonds"/>
    <property type="evidence" value="ECO:0007669"/>
    <property type="project" value="InterPro"/>
</dbReference>
<protein>
    <recommendedName>
        <fullName evidence="5">Carbohydrate esterase family 16 protein</fullName>
    </recommendedName>
</protein>
<sequence length="300" mass="32468">MKSLTKLITIGLATGHLVAAQVGPVPGQIKNLVTFGDSFTDTVLVGDGGEAWPVYAASYGSFNLFPFARSGGACSIKLTPFPWPSIFESQLPSYFAQVENGTLSLLPNETMYTLWVGTNDIGSEALLIGQQTPGVTIVDTVSCAMAPLQHAPLYSVNSYPSGYYSAPRNTTEWHLFMTELVNSGNKIAQLLLQNLPSTLPGAHIGLFDSYALFSDMITQPEAYFNGTAPLNVTGAVRSCVYEINQSPAEQGVCTVATGSDKDSFLWYDELHPSEQTNRIVAREITDAIQGKANNWTMWFS</sequence>
<accession>A0AAD5V9S2</accession>
<name>A0AAD5V9S2_9APHY</name>
<dbReference type="PANTHER" id="PTHR45648:SF22">
    <property type="entry name" value="GDSL LIPASE_ACYLHYDROLASE FAMILY PROTEIN (AFU_ORTHOLOGUE AFUA_4G14700)"/>
    <property type="match status" value="1"/>
</dbReference>
<proteinExistence type="predicted"/>
<dbReference type="PANTHER" id="PTHR45648">
    <property type="entry name" value="GDSL LIPASE/ACYLHYDROLASE FAMILY PROTEIN (AFU_ORTHOLOGUE AFUA_4G14700)"/>
    <property type="match status" value="1"/>
</dbReference>
<dbReference type="EMBL" id="JANAWD010000140">
    <property type="protein sequence ID" value="KAJ3485848.1"/>
    <property type="molecule type" value="Genomic_DNA"/>
</dbReference>
<evidence type="ECO:0000256" key="1">
    <source>
        <dbReference type="ARBA" id="ARBA00022801"/>
    </source>
</evidence>
<dbReference type="Gene3D" id="3.40.50.1110">
    <property type="entry name" value="SGNH hydrolase"/>
    <property type="match status" value="1"/>
</dbReference>
<evidence type="ECO:0000313" key="4">
    <source>
        <dbReference type="Proteomes" id="UP001212997"/>
    </source>
</evidence>
<reference evidence="3" key="1">
    <citation type="submission" date="2022-07" db="EMBL/GenBank/DDBJ databases">
        <title>Genome Sequence of Physisporinus lineatus.</title>
        <authorList>
            <person name="Buettner E."/>
        </authorList>
    </citation>
    <scope>NUCLEOTIDE SEQUENCE</scope>
    <source>
        <strain evidence="3">VT162</strain>
    </source>
</reference>
<keyword evidence="4" id="KW-1185">Reference proteome</keyword>